<sequence>MVPRSATIHDVIQQVIIENQSPYLCNSNISLSIDGVELDPAASISDYNLHEMSQIDAVEDNDHLLHTENYRPKDWNVDEMTSEDSNVSPYKEMNMQPNPNLTPRYEGKPKGFHGKNDYSGMKQTS</sequence>
<evidence type="ECO:0000256" key="1">
    <source>
        <dbReference type="SAM" id="MobiDB-lite"/>
    </source>
</evidence>
<dbReference type="SUPFAM" id="SSF54236">
    <property type="entry name" value="Ubiquitin-like"/>
    <property type="match status" value="1"/>
</dbReference>
<dbReference type="AlphaFoldDB" id="S9VTX0"/>
<gene>
    <name evidence="2" type="ORF">ADEAN_000489300</name>
</gene>
<feature type="region of interest" description="Disordered" evidence="1">
    <location>
        <begin position="78"/>
        <end position="125"/>
    </location>
</feature>
<keyword evidence="3" id="KW-1185">Reference proteome</keyword>
<dbReference type="Proteomes" id="UP000515908">
    <property type="component" value="Chromosome 08"/>
</dbReference>
<evidence type="ECO:0000313" key="3">
    <source>
        <dbReference type="Proteomes" id="UP000515908"/>
    </source>
</evidence>
<name>S9VTX0_9TRYP</name>
<organism evidence="2 3">
    <name type="scientific">Angomonas deanei</name>
    <dbReference type="NCBI Taxonomy" id="59799"/>
    <lineage>
        <taxon>Eukaryota</taxon>
        <taxon>Discoba</taxon>
        <taxon>Euglenozoa</taxon>
        <taxon>Kinetoplastea</taxon>
        <taxon>Metakinetoplastina</taxon>
        <taxon>Trypanosomatida</taxon>
        <taxon>Trypanosomatidae</taxon>
        <taxon>Strigomonadinae</taxon>
        <taxon>Angomonas</taxon>
    </lineage>
</organism>
<dbReference type="InterPro" id="IPR029071">
    <property type="entry name" value="Ubiquitin-like_domsf"/>
</dbReference>
<protein>
    <submittedName>
        <fullName evidence="2">Uncharacterized protein</fullName>
    </submittedName>
</protein>
<dbReference type="VEuPathDB" id="TriTrypDB:ADEAN_000489300"/>
<evidence type="ECO:0000313" key="2">
    <source>
        <dbReference type="EMBL" id="CAD2217415.1"/>
    </source>
</evidence>
<accession>S9VTX0</accession>
<dbReference type="EMBL" id="LR877152">
    <property type="protein sequence ID" value="CAD2217415.1"/>
    <property type="molecule type" value="Genomic_DNA"/>
</dbReference>
<proteinExistence type="predicted"/>
<dbReference type="OrthoDB" id="259087at2759"/>
<reference evidence="2 3" key="1">
    <citation type="submission" date="2020-08" db="EMBL/GenBank/DDBJ databases">
        <authorList>
            <person name="Newling K."/>
            <person name="Davey J."/>
            <person name="Forrester S."/>
        </authorList>
    </citation>
    <scope>NUCLEOTIDE SEQUENCE [LARGE SCALE GENOMIC DNA]</scope>
    <source>
        <strain evidence="3">Crithidia deanei Carvalho (ATCC PRA-265)</strain>
    </source>
</reference>